<dbReference type="PANTHER" id="PTHR32329">
    <property type="entry name" value="BIFUNCTIONAL PROTEIN [INCLUDES 2-HYDROXYACYL-COA DEHYDRATASE (N-TER) AND ITS ACTIVATOR DOMAIN (C_TERM)-RELATED"/>
    <property type="match status" value="1"/>
</dbReference>
<evidence type="ECO:0000313" key="2">
    <source>
        <dbReference type="EMBL" id="MPM15153.1"/>
    </source>
</evidence>
<protein>
    <recommendedName>
        <fullName evidence="1">DUF2229 domain-containing protein</fullName>
    </recommendedName>
</protein>
<reference evidence="2" key="1">
    <citation type="submission" date="2019-08" db="EMBL/GenBank/DDBJ databases">
        <authorList>
            <person name="Kucharzyk K."/>
            <person name="Murdoch R.W."/>
            <person name="Higgins S."/>
            <person name="Loffler F."/>
        </authorList>
    </citation>
    <scope>NUCLEOTIDE SEQUENCE</scope>
</reference>
<dbReference type="Pfam" id="PF09989">
    <property type="entry name" value="DUF2229"/>
    <property type="match status" value="1"/>
</dbReference>
<name>A0A644XLQ4_9ZZZZ</name>
<proteinExistence type="predicted"/>
<dbReference type="PANTHER" id="PTHR32329:SF2">
    <property type="entry name" value="BIFUNCTIONAL PROTEIN [INCLUDES 2-HYDROXYACYL-COA DEHYDRATASE (N-TER) AND ITS ACTIVATOR DOMAIN (C_TERM)"/>
    <property type="match status" value="1"/>
</dbReference>
<gene>
    <name evidence="2" type="ORF">SDC9_61519</name>
</gene>
<accession>A0A644XLQ4</accession>
<evidence type="ECO:0000259" key="1">
    <source>
        <dbReference type="Pfam" id="PF09989"/>
    </source>
</evidence>
<comment type="caution">
    <text evidence="2">The sequence shown here is derived from an EMBL/GenBank/DDBJ whole genome shotgun (WGS) entry which is preliminary data.</text>
</comment>
<organism evidence="2">
    <name type="scientific">bioreactor metagenome</name>
    <dbReference type="NCBI Taxonomy" id="1076179"/>
    <lineage>
        <taxon>unclassified sequences</taxon>
        <taxon>metagenomes</taxon>
        <taxon>ecological metagenomes</taxon>
    </lineage>
</organism>
<dbReference type="EMBL" id="VSSQ01002395">
    <property type="protein sequence ID" value="MPM15153.1"/>
    <property type="molecule type" value="Genomic_DNA"/>
</dbReference>
<dbReference type="InterPro" id="IPR051805">
    <property type="entry name" value="Dehydratase_Activator_Redct"/>
</dbReference>
<feature type="domain" description="DUF2229" evidence="1">
    <location>
        <begin position="19"/>
        <end position="222"/>
    </location>
</feature>
<dbReference type="AlphaFoldDB" id="A0A644XLQ4"/>
<sequence>MDFIMDNGEEVLIAAPLATVGLPSSLMFYEHGGLWEDFFTALGCRVISSGPTTREILDLGVSLCSNEACLPVKVFTGHAAKLAKETDFLFIPRYASMEKHEMTCPKFCGLPDMVRLSLQTEVKLLEITVDYGKSPQKTDESLRAVSRQLGIDEQTVREAFSRTVRGRLGADTGAGLIAPGIENRRSVAVLGHPYMIYDELMSMGLIAKLTRNRYQVLTPDSLTRAERREHENLFRGRNFYEVGSDILGSAFAFLELPQVEGLVYLSPFACGIDSLVTEFIERRMQREKRHIPFLKVTIDEHTGEAGFDTRLEAFLDMLEDPLRARM</sequence>
<dbReference type="Gene3D" id="3.40.50.11900">
    <property type="match status" value="1"/>
</dbReference>
<dbReference type="InterPro" id="IPR018709">
    <property type="entry name" value="CoA_activase_DUF2229"/>
</dbReference>